<accession>A0A0R1ZCD8</accession>
<evidence type="ECO:0000256" key="5">
    <source>
        <dbReference type="ARBA" id="ARBA00022989"/>
    </source>
</evidence>
<dbReference type="PANTHER" id="PTHR42770:SF15">
    <property type="entry name" value="GLUTAMATE_GAMMA-AMINOBUTYRATE ANTIPORTER-RELATED"/>
    <property type="match status" value="1"/>
</dbReference>
<feature type="transmembrane region" description="Helical" evidence="7">
    <location>
        <begin position="442"/>
        <end position="465"/>
    </location>
</feature>
<comment type="subcellular location">
    <subcellularLocation>
        <location evidence="1">Cell membrane</location>
        <topology evidence="1">Multi-pass membrane protein</topology>
    </subcellularLocation>
</comment>
<evidence type="ECO:0000313" key="8">
    <source>
        <dbReference type="EMBL" id="KRM52063.1"/>
    </source>
</evidence>
<dbReference type="InterPro" id="IPR002293">
    <property type="entry name" value="AA/rel_permease1"/>
</dbReference>
<feature type="transmembrane region" description="Helical" evidence="7">
    <location>
        <begin position="12"/>
        <end position="36"/>
    </location>
</feature>
<comment type="caution">
    <text evidence="8">The sequence shown here is derived from an EMBL/GenBank/DDBJ whole genome shotgun (WGS) entry which is preliminary data.</text>
</comment>
<dbReference type="GO" id="GO:0022857">
    <property type="term" value="F:transmembrane transporter activity"/>
    <property type="evidence" value="ECO:0007669"/>
    <property type="project" value="InterPro"/>
</dbReference>
<dbReference type="GO" id="GO:0005886">
    <property type="term" value="C:plasma membrane"/>
    <property type="evidence" value="ECO:0007669"/>
    <property type="project" value="UniProtKB-SubCell"/>
</dbReference>
<evidence type="ECO:0000256" key="1">
    <source>
        <dbReference type="ARBA" id="ARBA00004651"/>
    </source>
</evidence>
<keyword evidence="4 7" id="KW-0812">Transmembrane</keyword>
<feature type="transmembrane region" description="Helical" evidence="7">
    <location>
        <begin position="395"/>
        <end position="421"/>
    </location>
</feature>
<keyword evidence="3" id="KW-1003">Cell membrane</keyword>
<feature type="transmembrane region" description="Helical" evidence="7">
    <location>
        <begin position="471"/>
        <end position="492"/>
    </location>
</feature>
<feature type="transmembrane region" description="Helical" evidence="7">
    <location>
        <begin position="135"/>
        <end position="153"/>
    </location>
</feature>
<dbReference type="PIRSF" id="PIRSF006060">
    <property type="entry name" value="AA_transporter"/>
    <property type="match status" value="1"/>
</dbReference>
<feature type="transmembrane region" description="Helical" evidence="7">
    <location>
        <begin position="86"/>
        <end position="104"/>
    </location>
</feature>
<evidence type="ECO:0000256" key="3">
    <source>
        <dbReference type="ARBA" id="ARBA00022475"/>
    </source>
</evidence>
<evidence type="ECO:0000256" key="2">
    <source>
        <dbReference type="ARBA" id="ARBA00022448"/>
    </source>
</evidence>
<dbReference type="EMBL" id="AYYZ01000029">
    <property type="protein sequence ID" value="KRM52063.1"/>
    <property type="molecule type" value="Genomic_DNA"/>
</dbReference>
<dbReference type="AlphaFoldDB" id="A0A0R1ZCD8"/>
<dbReference type="Pfam" id="PF13520">
    <property type="entry name" value="AA_permease_2"/>
    <property type="match status" value="1"/>
</dbReference>
<gene>
    <name evidence="8" type="ORF">FC64_GL001261</name>
</gene>
<dbReference type="Proteomes" id="UP000051291">
    <property type="component" value="Unassembled WGS sequence"/>
</dbReference>
<proteinExistence type="predicted"/>
<evidence type="ECO:0000256" key="7">
    <source>
        <dbReference type="SAM" id="Phobius"/>
    </source>
</evidence>
<keyword evidence="9" id="KW-1185">Reference proteome</keyword>
<dbReference type="RefSeq" id="WP_057907078.1">
    <property type="nucleotide sequence ID" value="NZ_AYYZ01000029.1"/>
</dbReference>
<protein>
    <submittedName>
        <fullName evidence="8">Inner membrane transporter YjeM</fullName>
    </submittedName>
</protein>
<evidence type="ECO:0000256" key="6">
    <source>
        <dbReference type="ARBA" id="ARBA00023136"/>
    </source>
</evidence>
<dbReference type="STRING" id="1423820.FC64_GL001261"/>
<feature type="transmembrane region" description="Helical" evidence="7">
    <location>
        <begin position="165"/>
        <end position="188"/>
    </location>
</feature>
<dbReference type="PATRIC" id="fig|1423820.4.peg.1287"/>
<feature type="transmembrane region" description="Helical" evidence="7">
    <location>
        <begin position="370"/>
        <end position="389"/>
    </location>
</feature>
<keyword evidence="5 7" id="KW-1133">Transmembrane helix</keyword>
<feature type="transmembrane region" description="Helical" evidence="7">
    <location>
        <begin position="42"/>
        <end position="65"/>
    </location>
</feature>
<keyword evidence="2" id="KW-0813">Transport</keyword>
<evidence type="ECO:0000256" key="4">
    <source>
        <dbReference type="ARBA" id="ARBA00022692"/>
    </source>
</evidence>
<reference evidence="8 9" key="1">
    <citation type="journal article" date="2015" name="Genome Announc.">
        <title>Expanding the biotechnology potential of lactobacilli through comparative genomics of 213 strains and associated genera.</title>
        <authorList>
            <person name="Sun Z."/>
            <person name="Harris H.M."/>
            <person name="McCann A."/>
            <person name="Guo C."/>
            <person name="Argimon S."/>
            <person name="Zhang W."/>
            <person name="Yang X."/>
            <person name="Jeffery I.B."/>
            <person name="Cooney J.C."/>
            <person name="Kagawa T.F."/>
            <person name="Liu W."/>
            <person name="Song Y."/>
            <person name="Salvetti E."/>
            <person name="Wrobel A."/>
            <person name="Rasinkangas P."/>
            <person name="Parkhill J."/>
            <person name="Rea M.C."/>
            <person name="O'Sullivan O."/>
            <person name="Ritari J."/>
            <person name="Douillard F.P."/>
            <person name="Paul Ross R."/>
            <person name="Yang R."/>
            <person name="Briner A.E."/>
            <person name="Felis G.E."/>
            <person name="de Vos W.M."/>
            <person name="Barrangou R."/>
            <person name="Klaenhammer T.R."/>
            <person name="Caufield P.W."/>
            <person name="Cui Y."/>
            <person name="Zhang H."/>
            <person name="O'Toole P.W."/>
        </authorList>
    </citation>
    <scope>NUCLEOTIDE SEQUENCE [LARGE SCALE GENOMIC DNA]</scope>
    <source>
        <strain evidence="8 9">DSM 20653</strain>
    </source>
</reference>
<dbReference type="NCBIfam" id="NF011775">
    <property type="entry name" value="PRK15238.1"/>
    <property type="match status" value="1"/>
</dbReference>
<sequence length="500" mass="55351">MESEDGSKKKMGLLALILMIVSSIYGIGNTAIGFYQMGYAGIIWYVLAALLFFIPAALMFAEYGSVLKDAHGGIYSWLEFAVGEKFAFTGTFIWLASWIIWLLTNTSMNFINFSEAFFGKDTTQNWHLFGLSSNASLGILGVIFIFVVTFCAIRGFDKISKIASIGGIFVILCSAFVFLGSIVCIIMQHGHFAQPITASGFVKSPNPLFSSPLGMLSFIVYAIFSYGGMETMGGVTDKVKKPERTFPQAVIIAGLFMIVAYAVLMLFWGVTANWNHLLNHSNVDLGNVPYVLISNLGYTLAVHFGASLVVANEVGKWLVRIMGLVQLSAFTATFFVMVYSPLKSFIMGSPKRFWPKSITKLNDKKMPANAMLWQAGLISVVLLLISFGGSTAQGFYTILIDMMNVSTSVPYLFLIGAFPFFKKKMAGKKQSFEVYKSKKTTWIFTVIAWLTVLFGIIFSVIKPIFDHDIKTFIWTAIGPVFFGVLALVILYFDNKRNKNA</sequence>
<organism evidence="8 9">
    <name type="scientific">Ligilactobacillus araffinosus DSM 20653</name>
    <dbReference type="NCBI Taxonomy" id="1423820"/>
    <lineage>
        <taxon>Bacteria</taxon>
        <taxon>Bacillati</taxon>
        <taxon>Bacillota</taxon>
        <taxon>Bacilli</taxon>
        <taxon>Lactobacillales</taxon>
        <taxon>Lactobacillaceae</taxon>
        <taxon>Ligilactobacillus</taxon>
    </lineage>
</organism>
<feature type="transmembrane region" description="Helical" evidence="7">
    <location>
        <begin position="249"/>
        <end position="270"/>
    </location>
</feature>
<dbReference type="PANTHER" id="PTHR42770">
    <property type="entry name" value="AMINO ACID TRANSPORTER-RELATED"/>
    <property type="match status" value="1"/>
</dbReference>
<name>A0A0R1ZCD8_9LACO</name>
<feature type="transmembrane region" description="Helical" evidence="7">
    <location>
        <begin position="317"/>
        <end position="342"/>
    </location>
</feature>
<dbReference type="InterPro" id="IPR050367">
    <property type="entry name" value="APC_superfamily"/>
</dbReference>
<evidence type="ECO:0000313" key="9">
    <source>
        <dbReference type="Proteomes" id="UP000051291"/>
    </source>
</evidence>
<feature type="transmembrane region" description="Helical" evidence="7">
    <location>
        <begin position="208"/>
        <end position="228"/>
    </location>
</feature>
<keyword evidence="6 7" id="KW-0472">Membrane</keyword>
<dbReference type="Gene3D" id="1.20.1740.10">
    <property type="entry name" value="Amino acid/polyamine transporter I"/>
    <property type="match status" value="1"/>
</dbReference>